<keyword evidence="1" id="KW-0805">Transcription regulation</keyword>
<sequence length="297" mass="34727">MQPINWADKYFDNGERIVLTNSELHINGLRMFGRHFLTKAISPLQLHFHENSFEFTYIIKGNVTFSVNDKEYKLSGGDIFVAFPNEIHDTGSIPMSANEMYWFQLDISRYQDFLFLGNDWALDLIKNLKKIQNRVIKTDDKEMASLIKRCFSLLYQCDDSNRYEATGLLVVFLHRLLDYDKQIQFKLTPDIAKAVDYIFNNINEEISLDDLANQSGLSISRFKQKFKNEMGVTPREFINFRKVEIAKTMLLNKQSITSIAMELGFSTSNYFAVVFKRFTTYSPSEYMKKHNKNNNIK</sequence>
<keyword evidence="2 5" id="KW-0238">DNA-binding</keyword>
<gene>
    <name evidence="5" type="ORF">SAMN05216180_2894</name>
</gene>
<dbReference type="Proteomes" id="UP000199158">
    <property type="component" value="Unassembled WGS sequence"/>
</dbReference>
<evidence type="ECO:0000313" key="5">
    <source>
        <dbReference type="EMBL" id="SEN14861.1"/>
    </source>
</evidence>
<dbReference type="SUPFAM" id="SSF51215">
    <property type="entry name" value="Regulatory protein AraC"/>
    <property type="match status" value="1"/>
</dbReference>
<dbReference type="PROSITE" id="PS01124">
    <property type="entry name" value="HTH_ARAC_FAMILY_2"/>
    <property type="match status" value="1"/>
</dbReference>
<reference evidence="5 6" key="1">
    <citation type="submission" date="2016-10" db="EMBL/GenBank/DDBJ databases">
        <authorList>
            <person name="de Groot N.N."/>
        </authorList>
    </citation>
    <scope>NUCLEOTIDE SEQUENCE [LARGE SCALE GENOMIC DNA]</scope>
    <source>
        <strain evidence="5 6">CGMCC 1.5070</strain>
    </source>
</reference>
<dbReference type="Pfam" id="PF02311">
    <property type="entry name" value="AraC_binding"/>
    <property type="match status" value="1"/>
</dbReference>
<evidence type="ECO:0000259" key="4">
    <source>
        <dbReference type="PROSITE" id="PS01124"/>
    </source>
</evidence>
<dbReference type="GO" id="GO:0043565">
    <property type="term" value="F:sequence-specific DNA binding"/>
    <property type="evidence" value="ECO:0007669"/>
    <property type="project" value="InterPro"/>
</dbReference>
<dbReference type="STRING" id="474960.SAMN05216180_2894"/>
<dbReference type="InterPro" id="IPR018060">
    <property type="entry name" value="HTH_AraC"/>
</dbReference>
<dbReference type="InterPro" id="IPR014710">
    <property type="entry name" value="RmlC-like_jellyroll"/>
</dbReference>
<dbReference type="InterPro" id="IPR009057">
    <property type="entry name" value="Homeodomain-like_sf"/>
</dbReference>
<dbReference type="PANTHER" id="PTHR43280">
    <property type="entry name" value="ARAC-FAMILY TRANSCRIPTIONAL REGULATOR"/>
    <property type="match status" value="1"/>
</dbReference>
<evidence type="ECO:0000256" key="3">
    <source>
        <dbReference type="ARBA" id="ARBA00023163"/>
    </source>
</evidence>
<evidence type="ECO:0000256" key="2">
    <source>
        <dbReference type="ARBA" id="ARBA00023125"/>
    </source>
</evidence>
<feature type="domain" description="HTH araC/xylS-type" evidence="4">
    <location>
        <begin position="192"/>
        <end position="289"/>
    </location>
</feature>
<dbReference type="InterPro" id="IPR003313">
    <property type="entry name" value="AraC-bd"/>
</dbReference>
<accession>A0A1H8E5K3</accession>
<evidence type="ECO:0000256" key="1">
    <source>
        <dbReference type="ARBA" id="ARBA00023015"/>
    </source>
</evidence>
<dbReference type="SMART" id="SM00342">
    <property type="entry name" value="HTH_ARAC"/>
    <property type="match status" value="1"/>
</dbReference>
<dbReference type="SUPFAM" id="SSF46689">
    <property type="entry name" value="Homeodomain-like"/>
    <property type="match status" value="2"/>
</dbReference>
<proteinExistence type="predicted"/>
<dbReference type="InterPro" id="IPR020449">
    <property type="entry name" value="Tscrpt_reg_AraC-type_HTH"/>
</dbReference>
<evidence type="ECO:0000313" key="6">
    <source>
        <dbReference type="Proteomes" id="UP000199158"/>
    </source>
</evidence>
<dbReference type="OrthoDB" id="113759at2"/>
<dbReference type="EMBL" id="FOCG01000005">
    <property type="protein sequence ID" value="SEN14861.1"/>
    <property type="molecule type" value="Genomic_DNA"/>
</dbReference>
<dbReference type="Pfam" id="PF12833">
    <property type="entry name" value="HTH_18"/>
    <property type="match status" value="1"/>
</dbReference>
<dbReference type="PANTHER" id="PTHR43280:SF28">
    <property type="entry name" value="HTH-TYPE TRANSCRIPTIONAL ACTIVATOR RHAS"/>
    <property type="match status" value="1"/>
</dbReference>
<organism evidence="5 6">
    <name type="scientific">Hydrogenoanaerobacterium saccharovorans</name>
    <dbReference type="NCBI Taxonomy" id="474960"/>
    <lineage>
        <taxon>Bacteria</taxon>
        <taxon>Bacillati</taxon>
        <taxon>Bacillota</taxon>
        <taxon>Clostridia</taxon>
        <taxon>Eubacteriales</taxon>
        <taxon>Oscillospiraceae</taxon>
        <taxon>Hydrogenoanaerobacterium</taxon>
    </lineage>
</organism>
<dbReference type="InterPro" id="IPR037923">
    <property type="entry name" value="HTH-like"/>
</dbReference>
<dbReference type="RefSeq" id="WP_092756453.1">
    <property type="nucleotide sequence ID" value="NZ_FOCG01000005.1"/>
</dbReference>
<dbReference type="PRINTS" id="PR00032">
    <property type="entry name" value="HTHARAC"/>
</dbReference>
<protein>
    <submittedName>
        <fullName evidence="5">AraC-type DNA-binding protein</fullName>
    </submittedName>
</protein>
<keyword evidence="3" id="KW-0804">Transcription</keyword>
<dbReference type="GO" id="GO:0003700">
    <property type="term" value="F:DNA-binding transcription factor activity"/>
    <property type="evidence" value="ECO:0007669"/>
    <property type="project" value="InterPro"/>
</dbReference>
<dbReference type="Gene3D" id="2.60.120.10">
    <property type="entry name" value="Jelly Rolls"/>
    <property type="match status" value="1"/>
</dbReference>
<dbReference type="Gene3D" id="1.10.10.60">
    <property type="entry name" value="Homeodomain-like"/>
    <property type="match status" value="2"/>
</dbReference>
<name>A0A1H8E5K3_9FIRM</name>
<dbReference type="AlphaFoldDB" id="A0A1H8E5K3"/>
<keyword evidence="6" id="KW-1185">Reference proteome</keyword>